<protein>
    <submittedName>
        <fullName evidence="2">Uncharacterized protein</fullName>
    </submittedName>
</protein>
<dbReference type="Proteomes" id="UP000729402">
    <property type="component" value="Unassembled WGS sequence"/>
</dbReference>
<keyword evidence="3" id="KW-1185">Reference proteome</keyword>
<dbReference type="AlphaFoldDB" id="A0A8J5VLZ1"/>
<gene>
    <name evidence="2" type="ORF">GUJ93_ZPchr0006g42521</name>
</gene>
<organism evidence="2 3">
    <name type="scientific">Zizania palustris</name>
    <name type="common">Northern wild rice</name>
    <dbReference type="NCBI Taxonomy" id="103762"/>
    <lineage>
        <taxon>Eukaryota</taxon>
        <taxon>Viridiplantae</taxon>
        <taxon>Streptophyta</taxon>
        <taxon>Embryophyta</taxon>
        <taxon>Tracheophyta</taxon>
        <taxon>Spermatophyta</taxon>
        <taxon>Magnoliopsida</taxon>
        <taxon>Liliopsida</taxon>
        <taxon>Poales</taxon>
        <taxon>Poaceae</taxon>
        <taxon>BOP clade</taxon>
        <taxon>Oryzoideae</taxon>
        <taxon>Oryzeae</taxon>
        <taxon>Zizaniinae</taxon>
        <taxon>Zizania</taxon>
    </lineage>
</organism>
<feature type="region of interest" description="Disordered" evidence="1">
    <location>
        <begin position="39"/>
        <end position="106"/>
    </location>
</feature>
<dbReference type="EMBL" id="JAAALK010000283">
    <property type="protein sequence ID" value="KAG8071745.1"/>
    <property type="molecule type" value="Genomic_DNA"/>
</dbReference>
<reference evidence="2" key="1">
    <citation type="journal article" date="2021" name="bioRxiv">
        <title>Whole Genome Assembly and Annotation of Northern Wild Rice, Zizania palustris L., Supports a Whole Genome Duplication in the Zizania Genus.</title>
        <authorList>
            <person name="Haas M."/>
            <person name="Kono T."/>
            <person name="Macchietto M."/>
            <person name="Millas R."/>
            <person name="McGilp L."/>
            <person name="Shao M."/>
            <person name="Duquette J."/>
            <person name="Hirsch C.N."/>
            <person name="Kimball J."/>
        </authorList>
    </citation>
    <scope>NUCLEOTIDE SEQUENCE</scope>
    <source>
        <tissue evidence="2">Fresh leaf tissue</tissue>
    </source>
</reference>
<comment type="caution">
    <text evidence="2">The sequence shown here is derived from an EMBL/GenBank/DDBJ whole genome shotgun (WGS) entry which is preliminary data.</text>
</comment>
<evidence type="ECO:0000313" key="3">
    <source>
        <dbReference type="Proteomes" id="UP000729402"/>
    </source>
</evidence>
<evidence type="ECO:0000313" key="2">
    <source>
        <dbReference type="EMBL" id="KAG8071745.1"/>
    </source>
</evidence>
<evidence type="ECO:0000256" key="1">
    <source>
        <dbReference type="SAM" id="MobiDB-lite"/>
    </source>
</evidence>
<sequence length="106" mass="10668">MGKSRDGASGTAVRVRRFGDGARVEQAAGLRRRCGCRRRALAGNGGMGRGAGAGDGAKLTGQSRRGTGAEGSWRRRRAPADSGAVGRGAGLTTETSWPAAEGLGAV</sequence>
<feature type="compositionally biased region" description="Gly residues" evidence="1">
    <location>
        <begin position="43"/>
        <end position="55"/>
    </location>
</feature>
<name>A0A8J5VLZ1_ZIZPA</name>
<reference evidence="2" key="2">
    <citation type="submission" date="2021-02" db="EMBL/GenBank/DDBJ databases">
        <authorList>
            <person name="Kimball J.A."/>
            <person name="Haas M.W."/>
            <person name="Macchietto M."/>
            <person name="Kono T."/>
            <person name="Duquette J."/>
            <person name="Shao M."/>
        </authorList>
    </citation>
    <scope>NUCLEOTIDE SEQUENCE</scope>
    <source>
        <tissue evidence="2">Fresh leaf tissue</tissue>
    </source>
</reference>
<proteinExistence type="predicted"/>
<accession>A0A8J5VLZ1</accession>